<dbReference type="InterPro" id="IPR004276">
    <property type="entry name" value="GlycoTrans_28_N"/>
</dbReference>
<comment type="caution">
    <text evidence="13">The sequence shown here is derived from an EMBL/GenBank/DDBJ whole genome shotgun (WGS) entry which is preliminary data.</text>
</comment>
<dbReference type="Pfam" id="PF03033">
    <property type="entry name" value="Glyco_transf_28"/>
    <property type="match status" value="1"/>
</dbReference>
<feature type="binding site" evidence="10">
    <location>
        <position position="298"/>
    </location>
    <ligand>
        <name>UDP-N-acetyl-alpha-D-glucosamine</name>
        <dbReference type="ChEBI" id="CHEBI:57705"/>
    </ligand>
</feature>
<feature type="domain" description="Glycosyltransferase family 28 N-terminal" evidence="11">
    <location>
        <begin position="13"/>
        <end position="150"/>
    </location>
</feature>
<keyword evidence="2 10" id="KW-0132">Cell division</keyword>
<sequence>MSEPSSNASPIFCFAGGGTGGHLIPGLNVARELQQRYPQAVMQFLGSGRPQEEGLVASAGFQHYALSSESLATARRRPWQFLWRNWRAVRQARTLFQTQKPTAVIGLGGFASVPPVVAARRMGIPTVLLEQNIIPGRATRWLCRRARAVCVSYTASAEHLPAAVKVEQTGNPMHTDIAALVASSHTDDRRILLILGGSQGASAVNRAMTMAAENLRDQLTGWTIVHQTGINDWREVEHEYQRLGLEHTTSPFFSDMPQRYAAAGLAVSRAGATTLAELACAGCPTIAIPYPYAADDHQRLNAREFETAGAAKIVEQQSTLDQTAELLAKQLSHLLADENRRLEMRHAMHTLARPLAARDVANVICSTVDGSLKR</sequence>
<comment type="caution">
    <text evidence="10">Lacks conserved residue(s) required for the propagation of feature annotation.</text>
</comment>
<organism evidence="13 14">
    <name type="scientific">Symmachiella macrocystis</name>
    <dbReference type="NCBI Taxonomy" id="2527985"/>
    <lineage>
        <taxon>Bacteria</taxon>
        <taxon>Pseudomonadati</taxon>
        <taxon>Planctomycetota</taxon>
        <taxon>Planctomycetia</taxon>
        <taxon>Planctomycetales</taxon>
        <taxon>Planctomycetaceae</taxon>
        <taxon>Symmachiella</taxon>
    </lineage>
</organism>
<comment type="catalytic activity">
    <reaction evidence="10">
        <text>di-trans,octa-cis-undecaprenyl diphospho-N-acetyl-alpha-D-muramoyl-L-alanyl-D-glutamyl-meso-2,6-diaminopimeloyl-D-alanyl-D-alanine + UDP-N-acetyl-alpha-D-glucosamine = di-trans,octa-cis-undecaprenyl diphospho-[N-acetyl-alpha-D-glucosaminyl-(1-&gt;4)]-N-acetyl-alpha-D-muramoyl-L-alanyl-D-glutamyl-meso-2,6-diaminopimeloyl-D-alanyl-D-alanine + UDP + H(+)</text>
        <dbReference type="Rhea" id="RHEA:31227"/>
        <dbReference type="ChEBI" id="CHEBI:15378"/>
        <dbReference type="ChEBI" id="CHEBI:57705"/>
        <dbReference type="ChEBI" id="CHEBI:58223"/>
        <dbReference type="ChEBI" id="CHEBI:61387"/>
        <dbReference type="ChEBI" id="CHEBI:61388"/>
        <dbReference type="EC" id="2.4.1.227"/>
    </reaction>
</comment>
<evidence type="ECO:0000256" key="10">
    <source>
        <dbReference type="HAMAP-Rule" id="MF_00033"/>
    </source>
</evidence>
<dbReference type="GO" id="GO:0005975">
    <property type="term" value="P:carbohydrate metabolic process"/>
    <property type="evidence" value="ECO:0007669"/>
    <property type="project" value="InterPro"/>
</dbReference>
<dbReference type="AlphaFoldDB" id="A0A5C6BP46"/>
<dbReference type="Proteomes" id="UP000320735">
    <property type="component" value="Unassembled WGS sequence"/>
</dbReference>
<keyword evidence="9 10" id="KW-0961">Cell wall biogenesis/degradation</keyword>
<evidence type="ECO:0000256" key="2">
    <source>
        <dbReference type="ARBA" id="ARBA00022618"/>
    </source>
</evidence>
<keyword evidence="4 10" id="KW-0808">Transferase</keyword>
<dbReference type="GO" id="GO:0051301">
    <property type="term" value="P:cell division"/>
    <property type="evidence" value="ECO:0007669"/>
    <property type="project" value="UniProtKB-KW"/>
</dbReference>
<evidence type="ECO:0000313" key="13">
    <source>
        <dbReference type="EMBL" id="TWU13805.1"/>
    </source>
</evidence>
<dbReference type="PANTHER" id="PTHR21015">
    <property type="entry name" value="UDP-N-ACETYLGLUCOSAMINE--N-ACETYLMURAMYL-(PENTAPEPTIDE) PYROPHOSPHORYL-UNDECAPRENOL N-ACETYLGLUCOSAMINE TRANSFERASE 1"/>
    <property type="match status" value="1"/>
</dbReference>
<evidence type="ECO:0000313" key="14">
    <source>
        <dbReference type="Proteomes" id="UP000320735"/>
    </source>
</evidence>
<evidence type="ECO:0000256" key="4">
    <source>
        <dbReference type="ARBA" id="ARBA00022679"/>
    </source>
</evidence>
<evidence type="ECO:0000259" key="12">
    <source>
        <dbReference type="Pfam" id="PF04101"/>
    </source>
</evidence>
<feature type="binding site" evidence="10">
    <location>
        <position position="198"/>
    </location>
    <ligand>
        <name>UDP-N-acetyl-alpha-D-glucosamine</name>
        <dbReference type="ChEBI" id="CHEBI:57705"/>
    </ligand>
</feature>
<dbReference type="GO" id="GO:0005886">
    <property type="term" value="C:plasma membrane"/>
    <property type="evidence" value="ECO:0007669"/>
    <property type="project" value="UniProtKB-SubCell"/>
</dbReference>
<dbReference type="NCBIfam" id="TIGR01133">
    <property type="entry name" value="murG"/>
    <property type="match status" value="1"/>
</dbReference>
<comment type="subcellular location">
    <subcellularLocation>
        <location evidence="10">Cell membrane</location>
        <topology evidence="10">Peripheral membrane protein</topology>
        <orientation evidence="10">Cytoplasmic side</orientation>
    </subcellularLocation>
</comment>
<dbReference type="HAMAP" id="MF_00033">
    <property type="entry name" value="MurG"/>
    <property type="match status" value="1"/>
</dbReference>
<dbReference type="InterPro" id="IPR007235">
    <property type="entry name" value="Glyco_trans_28_C"/>
</dbReference>
<comment type="function">
    <text evidence="10">Cell wall formation. Catalyzes the transfer of a GlcNAc subunit on undecaprenyl-pyrophosphoryl-MurNAc-pentapeptide (lipid intermediate I) to form undecaprenyl-pyrophosphoryl-MurNAc-(pentapeptide)GlcNAc (lipid intermediate II).</text>
</comment>
<dbReference type="Gene3D" id="3.40.50.2000">
    <property type="entry name" value="Glycogen Phosphorylase B"/>
    <property type="match status" value="2"/>
</dbReference>
<dbReference type="GO" id="GO:0009252">
    <property type="term" value="P:peptidoglycan biosynthetic process"/>
    <property type="evidence" value="ECO:0007669"/>
    <property type="project" value="UniProtKB-UniRule"/>
</dbReference>
<feature type="domain" description="Glycosyl transferase family 28 C-terminal" evidence="12">
    <location>
        <begin position="192"/>
        <end position="352"/>
    </location>
</feature>
<evidence type="ECO:0000256" key="8">
    <source>
        <dbReference type="ARBA" id="ARBA00023306"/>
    </source>
</evidence>
<keyword evidence="6 10" id="KW-0573">Peptidoglycan synthesis</keyword>
<dbReference type="GO" id="GO:0008360">
    <property type="term" value="P:regulation of cell shape"/>
    <property type="evidence" value="ECO:0007669"/>
    <property type="project" value="UniProtKB-KW"/>
</dbReference>
<keyword evidence="5 10" id="KW-0133">Cell shape</keyword>
<comment type="pathway">
    <text evidence="10">Cell wall biogenesis; peptidoglycan biosynthesis.</text>
</comment>
<dbReference type="SUPFAM" id="SSF53756">
    <property type="entry name" value="UDP-Glycosyltransferase/glycogen phosphorylase"/>
    <property type="match status" value="1"/>
</dbReference>
<keyword evidence="7 10" id="KW-0472">Membrane</keyword>
<dbReference type="PANTHER" id="PTHR21015:SF22">
    <property type="entry name" value="GLYCOSYLTRANSFERASE"/>
    <property type="match status" value="1"/>
</dbReference>
<dbReference type="GO" id="GO:0050511">
    <property type="term" value="F:undecaprenyldiphospho-muramoylpentapeptide beta-N-acetylglucosaminyltransferase activity"/>
    <property type="evidence" value="ECO:0007669"/>
    <property type="project" value="UniProtKB-UniRule"/>
</dbReference>
<evidence type="ECO:0000256" key="3">
    <source>
        <dbReference type="ARBA" id="ARBA00022676"/>
    </source>
</evidence>
<dbReference type="UniPathway" id="UPA00219"/>
<dbReference type="Pfam" id="PF04101">
    <property type="entry name" value="Glyco_tran_28_C"/>
    <property type="match status" value="1"/>
</dbReference>
<evidence type="ECO:0000256" key="7">
    <source>
        <dbReference type="ARBA" id="ARBA00023136"/>
    </source>
</evidence>
<name>A0A5C6BP46_9PLAN</name>
<dbReference type="CDD" id="cd03785">
    <property type="entry name" value="GT28_MurG"/>
    <property type="match status" value="1"/>
</dbReference>
<keyword evidence="14" id="KW-1185">Reference proteome</keyword>
<keyword evidence="3 10" id="KW-0328">Glycosyltransferase</keyword>
<evidence type="ECO:0000256" key="9">
    <source>
        <dbReference type="ARBA" id="ARBA00023316"/>
    </source>
</evidence>
<keyword evidence="8 10" id="KW-0131">Cell cycle</keyword>
<evidence type="ECO:0000256" key="5">
    <source>
        <dbReference type="ARBA" id="ARBA00022960"/>
    </source>
</evidence>
<comment type="similarity">
    <text evidence="10">Belongs to the glycosyltransferase 28 family. MurG subfamily.</text>
</comment>
<dbReference type="InterPro" id="IPR006009">
    <property type="entry name" value="GlcNAc_MurG"/>
</dbReference>
<proteinExistence type="inferred from homology"/>
<gene>
    <name evidence="10 13" type="primary">murG</name>
    <name evidence="13" type="ORF">CA54_26400</name>
</gene>
<evidence type="ECO:0000256" key="1">
    <source>
        <dbReference type="ARBA" id="ARBA00022475"/>
    </source>
</evidence>
<feature type="binding site" evidence="10">
    <location>
        <begin position="19"/>
        <end position="21"/>
    </location>
    <ligand>
        <name>UDP-N-acetyl-alpha-D-glucosamine</name>
        <dbReference type="ChEBI" id="CHEBI:57705"/>
    </ligand>
</feature>
<evidence type="ECO:0000256" key="6">
    <source>
        <dbReference type="ARBA" id="ARBA00022984"/>
    </source>
</evidence>
<protein>
    <recommendedName>
        <fullName evidence="10">UDP-N-acetylglucosamine--N-acetylmuramyl-(pentapeptide) pyrophosphoryl-undecaprenol N-acetylglucosamine transferase</fullName>
        <ecNumber evidence="10">2.4.1.227</ecNumber>
    </recommendedName>
    <alternativeName>
        <fullName evidence="10">Undecaprenyl-PP-MurNAc-pentapeptide-UDPGlcNAc GlcNAc transferase</fullName>
    </alternativeName>
</protein>
<accession>A0A5C6BP46</accession>
<dbReference type="EMBL" id="SJPP01000001">
    <property type="protein sequence ID" value="TWU13805.1"/>
    <property type="molecule type" value="Genomic_DNA"/>
</dbReference>
<evidence type="ECO:0000259" key="11">
    <source>
        <dbReference type="Pfam" id="PF03033"/>
    </source>
</evidence>
<reference evidence="13 14" key="1">
    <citation type="submission" date="2019-02" db="EMBL/GenBank/DDBJ databases">
        <title>Deep-cultivation of Planctomycetes and their phenomic and genomic characterization uncovers novel biology.</title>
        <authorList>
            <person name="Wiegand S."/>
            <person name="Jogler M."/>
            <person name="Boedeker C."/>
            <person name="Pinto D."/>
            <person name="Vollmers J."/>
            <person name="Rivas-Marin E."/>
            <person name="Kohn T."/>
            <person name="Peeters S.H."/>
            <person name="Heuer A."/>
            <person name="Rast P."/>
            <person name="Oberbeckmann S."/>
            <person name="Bunk B."/>
            <person name="Jeske O."/>
            <person name="Meyerdierks A."/>
            <person name="Storesund J.E."/>
            <person name="Kallscheuer N."/>
            <person name="Luecker S."/>
            <person name="Lage O.M."/>
            <person name="Pohl T."/>
            <person name="Merkel B.J."/>
            <person name="Hornburger P."/>
            <person name="Mueller R.-W."/>
            <person name="Bruemmer F."/>
            <person name="Labrenz M."/>
            <person name="Spormann A.M."/>
            <person name="Op Den Camp H."/>
            <person name="Overmann J."/>
            <person name="Amann R."/>
            <person name="Jetten M.S.M."/>
            <person name="Mascher T."/>
            <person name="Medema M.H."/>
            <person name="Devos D.P."/>
            <person name="Kaster A.-K."/>
            <person name="Ovreas L."/>
            <person name="Rohde M."/>
            <person name="Galperin M.Y."/>
            <person name="Jogler C."/>
        </authorList>
    </citation>
    <scope>NUCLEOTIDE SEQUENCE [LARGE SCALE GENOMIC DNA]</scope>
    <source>
        <strain evidence="13 14">CA54</strain>
    </source>
</reference>
<feature type="binding site" evidence="10">
    <location>
        <position position="132"/>
    </location>
    <ligand>
        <name>UDP-N-acetyl-alpha-D-glucosamine</name>
        <dbReference type="ChEBI" id="CHEBI:57705"/>
    </ligand>
</feature>
<keyword evidence="1 10" id="KW-1003">Cell membrane</keyword>
<dbReference type="GO" id="GO:0051991">
    <property type="term" value="F:UDP-N-acetyl-D-glucosamine:N-acetylmuramoyl-L-alanyl-D-glutamyl-meso-2,6-diaminopimelyl-D-alanyl-D-alanine-diphosphoundecaprenol 4-beta-N-acetylglucosaminlytransferase activity"/>
    <property type="evidence" value="ECO:0007669"/>
    <property type="project" value="RHEA"/>
</dbReference>
<dbReference type="EC" id="2.4.1.227" evidence="10"/>
<dbReference type="RefSeq" id="WP_197532413.1">
    <property type="nucleotide sequence ID" value="NZ_SJPP01000001.1"/>
</dbReference>
<dbReference type="GO" id="GO:0071555">
    <property type="term" value="P:cell wall organization"/>
    <property type="evidence" value="ECO:0007669"/>
    <property type="project" value="UniProtKB-KW"/>
</dbReference>